<dbReference type="Pfam" id="PF13531">
    <property type="entry name" value="SBP_bac_11"/>
    <property type="match status" value="1"/>
</dbReference>
<evidence type="ECO:0000256" key="3">
    <source>
        <dbReference type="ARBA" id="ARBA00022729"/>
    </source>
</evidence>
<keyword evidence="5" id="KW-1185">Reference proteome</keyword>
<dbReference type="PIRSF" id="PIRSF004846">
    <property type="entry name" value="ModA"/>
    <property type="match status" value="1"/>
</dbReference>
<dbReference type="SUPFAM" id="SSF53850">
    <property type="entry name" value="Periplasmic binding protein-like II"/>
    <property type="match status" value="1"/>
</dbReference>
<name>A0ABW4JZ42_9HYPH</name>
<evidence type="ECO:0000256" key="1">
    <source>
        <dbReference type="ARBA" id="ARBA00009175"/>
    </source>
</evidence>
<evidence type="ECO:0000313" key="5">
    <source>
        <dbReference type="Proteomes" id="UP001597327"/>
    </source>
</evidence>
<gene>
    <name evidence="4" type="primary">modA</name>
    <name evidence="4" type="ORF">ACFSC7_18195</name>
</gene>
<comment type="caution">
    <text evidence="4">The sequence shown here is derived from an EMBL/GenBank/DDBJ whole genome shotgun (WGS) entry which is preliminary data.</text>
</comment>
<accession>A0ABW4JZ42</accession>
<evidence type="ECO:0000256" key="2">
    <source>
        <dbReference type="ARBA" id="ARBA00022723"/>
    </source>
</evidence>
<dbReference type="Proteomes" id="UP001597327">
    <property type="component" value="Unassembled WGS sequence"/>
</dbReference>
<protein>
    <submittedName>
        <fullName evidence="4">Molybdate ABC transporter substrate-binding protein</fullName>
    </submittedName>
</protein>
<reference evidence="5" key="1">
    <citation type="journal article" date="2019" name="Int. J. Syst. Evol. Microbiol.">
        <title>The Global Catalogue of Microorganisms (GCM) 10K type strain sequencing project: providing services to taxonomists for standard genome sequencing and annotation.</title>
        <authorList>
            <consortium name="The Broad Institute Genomics Platform"/>
            <consortium name="The Broad Institute Genome Sequencing Center for Infectious Disease"/>
            <person name="Wu L."/>
            <person name="Ma J."/>
        </authorList>
    </citation>
    <scope>NUCLEOTIDE SEQUENCE [LARGE SCALE GENOMIC DNA]</scope>
    <source>
        <strain evidence="5">JCM 3369</strain>
    </source>
</reference>
<dbReference type="PANTHER" id="PTHR30632">
    <property type="entry name" value="MOLYBDATE-BINDING PERIPLASMIC PROTEIN"/>
    <property type="match status" value="1"/>
</dbReference>
<dbReference type="InterPro" id="IPR050682">
    <property type="entry name" value="ModA/WtpA"/>
</dbReference>
<keyword evidence="3" id="KW-0732">Signal</keyword>
<comment type="similarity">
    <text evidence="1">Belongs to the bacterial solute-binding protein ModA family.</text>
</comment>
<evidence type="ECO:0000313" key="4">
    <source>
        <dbReference type="EMBL" id="MFD1697452.1"/>
    </source>
</evidence>
<organism evidence="4 5">
    <name type="scientific">Roseibium aestuarii</name>
    <dbReference type="NCBI Taxonomy" id="2600299"/>
    <lineage>
        <taxon>Bacteria</taxon>
        <taxon>Pseudomonadati</taxon>
        <taxon>Pseudomonadota</taxon>
        <taxon>Alphaproteobacteria</taxon>
        <taxon>Hyphomicrobiales</taxon>
        <taxon>Stappiaceae</taxon>
        <taxon>Roseibium</taxon>
    </lineage>
</organism>
<dbReference type="PANTHER" id="PTHR30632:SF17">
    <property type="entry name" value="MOLYBDATE-BINDING PROTEIN MODA"/>
    <property type="match status" value="1"/>
</dbReference>
<proteinExistence type="inferred from homology"/>
<sequence>MLKHSRPLAILTFVLTALWTGQPNGGAARAEEPLTILAAASLTDALTEIGAAWARAGHPAPVFSFAGTGTLARQLDAGAPADLFVSADQAWMDHAEEQGTVAADSIVEIAANALVLVGAPEAEPLAAPLTLDAVLGSLGTGRLAIAEPESVPAGRYARQAFETLGYWSALEPRLAPMDNVRVALATVARGETPLGVVYGSDAVIEPGVRVLATLPNDSHTPITYPAAVTPEAQPEAGAFLDFLTSPEAVKILESKGFLTLNGR</sequence>
<dbReference type="Gene3D" id="3.40.190.10">
    <property type="entry name" value="Periplasmic binding protein-like II"/>
    <property type="match status" value="2"/>
</dbReference>
<dbReference type="EMBL" id="JBHUFA010000016">
    <property type="protein sequence ID" value="MFD1697452.1"/>
    <property type="molecule type" value="Genomic_DNA"/>
</dbReference>
<keyword evidence="2" id="KW-0479">Metal-binding</keyword>
<dbReference type="InterPro" id="IPR005950">
    <property type="entry name" value="ModA"/>
</dbReference>
<dbReference type="NCBIfam" id="TIGR01256">
    <property type="entry name" value="modA"/>
    <property type="match status" value="1"/>
</dbReference>
<dbReference type="RefSeq" id="WP_149893367.1">
    <property type="nucleotide sequence ID" value="NZ_JBHUFA010000016.1"/>
</dbReference>